<protein>
    <submittedName>
        <fullName evidence="1">Uncharacterized protein</fullName>
    </submittedName>
</protein>
<gene>
    <name evidence="1" type="ORF">R3W88_007964</name>
</gene>
<reference evidence="1 2" key="1">
    <citation type="submission" date="2023-10" db="EMBL/GenBank/DDBJ databases">
        <title>Genome-Wide Identification Analysis in wild type Solanum Pinnatisectum Reveals Some Genes Defensing Phytophthora Infestans.</title>
        <authorList>
            <person name="Sun C."/>
        </authorList>
    </citation>
    <scope>NUCLEOTIDE SEQUENCE [LARGE SCALE GENOMIC DNA]</scope>
    <source>
        <strain evidence="1">LQN</strain>
        <tissue evidence="1">Leaf</tissue>
    </source>
</reference>
<sequence>MGSKAFVVACADIVIPFQLFSCLRGETKPERLEPDRIEFYKHTHFIKEKGWSSQETEYHYARILIFFSNIYCTLYKSGYIKGTDYGPKPNTIRAKERRIV</sequence>
<evidence type="ECO:0000313" key="2">
    <source>
        <dbReference type="Proteomes" id="UP001311915"/>
    </source>
</evidence>
<dbReference type="Proteomes" id="UP001311915">
    <property type="component" value="Unassembled WGS sequence"/>
</dbReference>
<evidence type="ECO:0000313" key="1">
    <source>
        <dbReference type="EMBL" id="KAK4733703.1"/>
    </source>
</evidence>
<dbReference type="AlphaFoldDB" id="A0AAV9M6I0"/>
<dbReference type="EMBL" id="JAWPEI010000002">
    <property type="protein sequence ID" value="KAK4733703.1"/>
    <property type="molecule type" value="Genomic_DNA"/>
</dbReference>
<organism evidence="1 2">
    <name type="scientific">Solanum pinnatisectum</name>
    <name type="common">tansyleaf nightshade</name>
    <dbReference type="NCBI Taxonomy" id="50273"/>
    <lineage>
        <taxon>Eukaryota</taxon>
        <taxon>Viridiplantae</taxon>
        <taxon>Streptophyta</taxon>
        <taxon>Embryophyta</taxon>
        <taxon>Tracheophyta</taxon>
        <taxon>Spermatophyta</taxon>
        <taxon>Magnoliopsida</taxon>
        <taxon>eudicotyledons</taxon>
        <taxon>Gunneridae</taxon>
        <taxon>Pentapetalae</taxon>
        <taxon>asterids</taxon>
        <taxon>lamiids</taxon>
        <taxon>Solanales</taxon>
        <taxon>Solanaceae</taxon>
        <taxon>Solanoideae</taxon>
        <taxon>Solaneae</taxon>
        <taxon>Solanum</taxon>
    </lineage>
</organism>
<comment type="caution">
    <text evidence="1">The sequence shown here is derived from an EMBL/GenBank/DDBJ whole genome shotgun (WGS) entry which is preliminary data.</text>
</comment>
<accession>A0AAV9M6I0</accession>
<name>A0AAV9M6I0_9SOLN</name>
<proteinExistence type="predicted"/>
<keyword evidence="2" id="KW-1185">Reference proteome</keyword>